<dbReference type="Pfam" id="PF07730">
    <property type="entry name" value="HisKA_3"/>
    <property type="match status" value="1"/>
</dbReference>
<dbReference type="PANTHER" id="PTHR24421">
    <property type="entry name" value="NITRATE/NITRITE SENSOR PROTEIN NARX-RELATED"/>
    <property type="match status" value="1"/>
</dbReference>
<reference evidence="12 13" key="1">
    <citation type="submission" date="2020-02" db="EMBL/GenBank/DDBJ databases">
        <title>Genome sequence of strain AETb3-4.</title>
        <authorList>
            <person name="Gao J."/>
            <person name="Zhang X."/>
        </authorList>
    </citation>
    <scope>NUCLEOTIDE SEQUENCE [LARGE SCALE GENOMIC DNA]</scope>
    <source>
        <strain evidence="12 13">AETb3-4</strain>
    </source>
</reference>
<evidence type="ECO:0000256" key="1">
    <source>
        <dbReference type="ARBA" id="ARBA00000085"/>
    </source>
</evidence>
<dbReference type="SUPFAM" id="SSF55874">
    <property type="entry name" value="ATPase domain of HSP90 chaperone/DNA topoisomerase II/histidine kinase"/>
    <property type="match status" value="1"/>
</dbReference>
<feature type="transmembrane region" description="Helical" evidence="9">
    <location>
        <begin position="135"/>
        <end position="152"/>
    </location>
</feature>
<dbReference type="Gene3D" id="3.30.565.10">
    <property type="entry name" value="Histidine kinase-like ATPase, C-terminal domain"/>
    <property type="match status" value="1"/>
</dbReference>
<keyword evidence="5" id="KW-0547">Nucleotide-binding</keyword>
<feature type="domain" description="Signal transduction histidine kinase subgroup 3 dimerisation and phosphoacceptor" evidence="10">
    <location>
        <begin position="177"/>
        <end position="241"/>
    </location>
</feature>
<dbReference type="RefSeq" id="WP_176635464.1">
    <property type="nucleotide sequence ID" value="NZ_JAAMFM010000019.1"/>
</dbReference>
<dbReference type="InterPro" id="IPR036890">
    <property type="entry name" value="HATPase_C_sf"/>
</dbReference>
<keyword evidence="4" id="KW-0808">Transferase</keyword>
<evidence type="ECO:0000313" key="13">
    <source>
        <dbReference type="Proteomes" id="UP000543556"/>
    </source>
</evidence>
<dbReference type="InterPro" id="IPR011712">
    <property type="entry name" value="Sig_transdc_His_kin_sub3_dim/P"/>
</dbReference>
<dbReference type="InterPro" id="IPR050482">
    <property type="entry name" value="Sensor_HK_TwoCompSys"/>
</dbReference>
<evidence type="ECO:0000256" key="4">
    <source>
        <dbReference type="ARBA" id="ARBA00022679"/>
    </source>
</evidence>
<evidence type="ECO:0000259" key="11">
    <source>
        <dbReference type="Pfam" id="PF23539"/>
    </source>
</evidence>
<gene>
    <name evidence="12" type="ORF">G6034_12615</name>
</gene>
<evidence type="ECO:0000256" key="6">
    <source>
        <dbReference type="ARBA" id="ARBA00022777"/>
    </source>
</evidence>
<dbReference type="GO" id="GO:0046983">
    <property type="term" value="F:protein dimerization activity"/>
    <property type="evidence" value="ECO:0007669"/>
    <property type="project" value="InterPro"/>
</dbReference>
<dbReference type="GO" id="GO:0005524">
    <property type="term" value="F:ATP binding"/>
    <property type="evidence" value="ECO:0007669"/>
    <property type="project" value="UniProtKB-KW"/>
</dbReference>
<evidence type="ECO:0000259" key="10">
    <source>
        <dbReference type="Pfam" id="PF07730"/>
    </source>
</evidence>
<sequence length="385" mass="39764">MAGRLAVWRNARPGGFPVPDVALAALLFVIAVASAATGRPDEGPLVITVPAAVAMTAPLAWRRKIPLLPALAGAAANLFQGWLAETPGSLWSLVVFAVAMYSVAAWSSEGFAAVGGAVLLAALLGGEWLARGPDYLFIVLVFGGIWLLGRAGRLWRSRLTFQQLHERDAARLAVAEERLRIARELHDVLGHSMSVIAVQADAAGAALDSVPDLARGPLRVIHSTARGSLAEIRAMLDVLRGEDGGAAPGLSQLGPLLDGNALAGLPVTQRISADLPTLEPAADLALYRVVQESLTNVLKHAGMIPTSVSVQRVGGGVEAEIRNAPGNVRAGGPGSGYGLQGLRERMQLAGGTLDAGPLDDGGWRVCARIPGPGSPPRGAVGGEGR</sequence>
<dbReference type="Proteomes" id="UP000543556">
    <property type="component" value="Unassembled WGS sequence"/>
</dbReference>
<evidence type="ECO:0000256" key="5">
    <source>
        <dbReference type="ARBA" id="ARBA00022741"/>
    </source>
</evidence>
<dbReference type="GO" id="GO:0000155">
    <property type="term" value="F:phosphorelay sensor kinase activity"/>
    <property type="evidence" value="ECO:0007669"/>
    <property type="project" value="InterPro"/>
</dbReference>
<keyword evidence="9" id="KW-0472">Membrane</keyword>
<dbReference type="Pfam" id="PF23539">
    <property type="entry name" value="DUF7134"/>
    <property type="match status" value="1"/>
</dbReference>
<dbReference type="GO" id="GO:0016020">
    <property type="term" value="C:membrane"/>
    <property type="evidence" value="ECO:0007669"/>
    <property type="project" value="InterPro"/>
</dbReference>
<keyword evidence="3" id="KW-0597">Phosphoprotein</keyword>
<evidence type="ECO:0000256" key="2">
    <source>
        <dbReference type="ARBA" id="ARBA00012438"/>
    </source>
</evidence>
<keyword evidence="6 12" id="KW-0418">Kinase</keyword>
<dbReference type="AlphaFoldDB" id="A0A7Y7M0H8"/>
<evidence type="ECO:0000256" key="8">
    <source>
        <dbReference type="ARBA" id="ARBA00023012"/>
    </source>
</evidence>
<comment type="caution">
    <text evidence="12">The sequence shown here is derived from an EMBL/GenBank/DDBJ whole genome shotgun (WGS) entry which is preliminary data.</text>
</comment>
<evidence type="ECO:0000256" key="9">
    <source>
        <dbReference type="SAM" id="Phobius"/>
    </source>
</evidence>
<keyword evidence="7" id="KW-0067">ATP-binding</keyword>
<dbReference type="InterPro" id="IPR055558">
    <property type="entry name" value="DUF7134"/>
</dbReference>
<dbReference type="Gene3D" id="1.20.5.1930">
    <property type="match status" value="1"/>
</dbReference>
<keyword evidence="8" id="KW-0902">Two-component regulatory system</keyword>
<feature type="transmembrane region" description="Helical" evidence="9">
    <location>
        <begin position="111"/>
        <end position="129"/>
    </location>
</feature>
<keyword evidence="9" id="KW-1133">Transmembrane helix</keyword>
<proteinExistence type="predicted"/>
<keyword evidence="9" id="KW-0812">Transmembrane</keyword>
<evidence type="ECO:0000256" key="7">
    <source>
        <dbReference type="ARBA" id="ARBA00022840"/>
    </source>
</evidence>
<evidence type="ECO:0000313" key="12">
    <source>
        <dbReference type="EMBL" id="NVM95738.1"/>
    </source>
</evidence>
<comment type="catalytic activity">
    <reaction evidence="1">
        <text>ATP + protein L-histidine = ADP + protein N-phospho-L-histidine.</text>
        <dbReference type="EC" id="2.7.13.3"/>
    </reaction>
</comment>
<feature type="transmembrane region" description="Helical" evidence="9">
    <location>
        <begin position="90"/>
        <end position="106"/>
    </location>
</feature>
<dbReference type="EMBL" id="JAAMFM010000019">
    <property type="protein sequence ID" value="NVM95738.1"/>
    <property type="molecule type" value="Genomic_DNA"/>
</dbReference>
<accession>A0A7Y7M0H8</accession>
<protein>
    <recommendedName>
        <fullName evidence="2">histidine kinase</fullName>
        <ecNumber evidence="2">2.7.13.3</ecNumber>
    </recommendedName>
</protein>
<name>A0A7Y7M0H8_9MICC</name>
<dbReference type="PANTHER" id="PTHR24421:SF10">
    <property type="entry name" value="NITRATE_NITRITE SENSOR PROTEIN NARQ"/>
    <property type="match status" value="1"/>
</dbReference>
<evidence type="ECO:0000256" key="3">
    <source>
        <dbReference type="ARBA" id="ARBA00022553"/>
    </source>
</evidence>
<feature type="domain" description="DUF7134" evidence="11">
    <location>
        <begin position="18"/>
        <end position="151"/>
    </location>
</feature>
<keyword evidence="13" id="KW-1185">Reference proteome</keyword>
<dbReference type="CDD" id="cd16917">
    <property type="entry name" value="HATPase_UhpB-NarQ-NarX-like"/>
    <property type="match status" value="1"/>
</dbReference>
<dbReference type="EC" id="2.7.13.3" evidence="2"/>
<organism evidence="12 13">
    <name type="scientific">Arthrobacter wenxiniae</name>
    <dbReference type="NCBI Taxonomy" id="2713570"/>
    <lineage>
        <taxon>Bacteria</taxon>
        <taxon>Bacillati</taxon>
        <taxon>Actinomycetota</taxon>
        <taxon>Actinomycetes</taxon>
        <taxon>Micrococcales</taxon>
        <taxon>Micrococcaceae</taxon>
        <taxon>Arthrobacter</taxon>
    </lineage>
</organism>